<feature type="transmembrane region" description="Helical" evidence="12">
    <location>
        <begin position="236"/>
        <end position="260"/>
    </location>
</feature>
<feature type="transmembrane region" description="Helical" evidence="12">
    <location>
        <begin position="132"/>
        <end position="148"/>
    </location>
</feature>
<organism evidence="15 16">
    <name type="scientific">Candidatus Muproteobacteria bacterium RBG_16_60_9</name>
    <dbReference type="NCBI Taxonomy" id="1817755"/>
    <lineage>
        <taxon>Bacteria</taxon>
        <taxon>Pseudomonadati</taxon>
        <taxon>Pseudomonadota</taxon>
        <taxon>Candidatus Muproteobacteria</taxon>
    </lineage>
</organism>
<evidence type="ECO:0000256" key="12">
    <source>
        <dbReference type="HAMAP-Rule" id="MF_01522"/>
    </source>
</evidence>
<evidence type="ECO:0000256" key="5">
    <source>
        <dbReference type="ARBA" id="ARBA00022538"/>
    </source>
</evidence>
<dbReference type="InterPro" id="IPR053952">
    <property type="entry name" value="K_trans_C"/>
</dbReference>
<evidence type="ECO:0000256" key="10">
    <source>
        <dbReference type="ARBA" id="ARBA00023065"/>
    </source>
</evidence>
<feature type="domain" description="K+ potassium transporter integral membrane" evidence="13">
    <location>
        <begin position="2"/>
        <end position="454"/>
    </location>
</feature>
<dbReference type="PANTHER" id="PTHR30540">
    <property type="entry name" value="OSMOTIC STRESS POTASSIUM TRANSPORTER"/>
    <property type="match status" value="1"/>
</dbReference>
<dbReference type="EMBL" id="MFSP01000027">
    <property type="protein sequence ID" value="OGI69193.1"/>
    <property type="molecule type" value="Genomic_DNA"/>
</dbReference>
<evidence type="ECO:0000256" key="1">
    <source>
        <dbReference type="ARBA" id="ARBA00004141"/>
    </source>
</evidence>
<feature type="transmembrane region" description="Helical" evidence="12">
    <location>
        <begin position="36"/>
        <end position="58"/>
    </location>
</feature>
<name>A0A1F6VHT1_9PROT</name>
<reference evidence="15 16" key="1">
    <citation type="journal article" date="2016" name="Nat. Commun.">
        <title>Thousands of microbial genomes shed light on interconnected biogeochemical processes in an aquifer system.</title>
        <authorList>
            <person name="Anantharaman K."/>
            <person name="Brown C.T."/>
            <person name="Hug L.A."/>
            <person name="Sharon I."/>
            <person name="Castelle C.J."/>
            <person name="Probst A.J."/>
            <person name="Thomas B.C."/>
            <person name="Singh A."/>
            <person name="Wilkins M.J."/>
            <person name="Karaoz U."/>
            <person name="Brodie E.L."/>
            <person name="Williams K.H."/>
            <person name="Hubbard S.S."/>
            <person name="Banfield J.F."/>
        </authorList>
    </citation>
    <scope>NUCLEOTIDE SEQUENCE [LARGE SCALE GENOMIC DNA]</scope>
</reference>
<keyword evidence="3 12" id="KW-0813">Transport</keyword>
<comment type="caution">
    <text evidence="12">Lacks conserved residue(s) required for the propagation of feature annotation.</text>
</comment>
<evidence type="ECO:0000313" key="15">
    <source>
        <dbReference type="EMBL" id="OGI69193.1"/>
    </source>
</evidence>
<evidence type="ECO:0000256" key="2">
    <source>
        <dbReference type="ARBA" id="ARBA00007019"/>
    </source>
</evidence>
<gene>
    <name evidence="12" type="primary">kup</name>
    <name evidence="15" type="ORF">A2W18_03040</name>
</gene>
<sequence>MSLLALGVVFGDIGTSPLYALKETFNPQYGIDLTPQNIIGGCSTIFWALMIVVTLKYVTLLMRANNNGEGGILALLALATTGTKNRRRLTPPIVLLGLIGVSLFYGDAVLTPAISVLSAIEGLEIGTSALKPYIVPVAIAVLVALFAFQRHGTAVVGALFGPVCLLWFFALATIGVYHIVQQPVVLHALNPIYAFAFVTGHGFTSFLVLGAVVLAITGAEALYADMGHFGNVPIRIAWFALVLPALMLNYFGQGALLIAHPEAITNPFYLAFPGWALYPMIALATAATGIASQATITGAFSLTRQAIQLGYLPRLNVLHTSAQKIGQIYLPAINWTLLAAVIAAVIGFGSSSGLAAAYGVAVVGTMLVDTVLTFFVIRHSWRFNLWLCVMATGFFFIVDTSFFAATLFKVADGGWFPLALGIVMLTVMLTWRRGRQLLLTQLSTSSVPLGPFLESLFIDSPTRIPGTAVFMTSTPDAVPHALLHNLAHNKVLHQRVVFLTVAVEEIPWVPLEQRVRVEPLGHGCYRVQMQFGFKDKPDVPAALALCGTDGLSFNLLETSFFLSRETVIPAARSGGRMWLWRERLFAAIARNASSAVEYFHLPTNRVIELGTQVEI</sequence>
<comment type="catalytic activity">
    <reaction evidence="12">
        <text>K(+)(in) + H(+)(in) = K(+)(out) + H(+)(out)</text>
        <dbReference type="Rhea" id="RHEA:28490"/>
        <dbReference type="ChEBI" id="CHEBI:15378"/>
        <dbReference type="ChEBI" id="CHEBI:29103"/>
    </reaction>
</comment>
<feature type="transmembrane region" description="Helical" evidence="12">
    <location>
        <begin position="414"/>
        <end position="431"/>
    </location>
</feature>
<evidence type="ECO:0000256" key="7">
    <source>
        <dbReference type="ARBA" id="ARBA00022847"/>
    </source>
</evidence>
<evidence type="ECO:0000256" key="8">
    <source>
        <dbReference type="ARBA" id="ARBA00022958"/>
    </source>
</evidence>
<comment type="similarity">
    <text evidence="2 12">Belongs to the HAK/KUP transporter (TC 2.A.72) family.</text>
</comment>
<keyword evidence="6 12" id="KW-0812">Transmembrane</keyword>
<dbReference type="Pfam" id="PF22776">
    <property type="entry name" value="K_trans_C"/>
    <property type="match status" value="1"/>
</dbReference>
<evidence type="ECO:0000256" key="6">
    <source>
        <dbReference type="ARBA" id="ARBA00022692"/>
    </source>
</evidence>
<keyword evidence="10 12" id="KW-0406">Ion transport</keyword>
<evidence type="ECO:0000259" key="13">
    <source>
        <dbReference type="Pfam" id="PF02705"/>
    </source>
</evidence>
<evidence type="ECO:0000256" key="9">
    <source>
        <dbReference type="ARBA" id="ARBA00022989"/>
    </source>
</evidence>
<evidence type="ECO:0000259" key="14">
    <source>
        <dbReference type="Pfam" id="PF22776"/>
    </source>
</evidence>
<feature type="transmembrane region" description="Helical" evidence="12">
    <location>
        <begin position="155"/>
        <end position="180"/>
    </location>
</feature>
<feature type="transmembrane region" description="Helical" evidence="12">
    <location>
        <begin position="355"/>
        <end position="377"/>
    </location>
</feature>
<dbReference type="InterPro" id="IPR003855">
    <property type="entry name" value="K+_transporter"/>
</dbReference>
<keyword evidence="11 12" id="KW-0472">Membrane</keyword>
<keyword evidence="4 12" id="KW-1003">Cell membrane</keyword>
<dbReference type="PANTHER" id="PTHR30540:SF79">
    <property type="entry name" value="LOW AFFINITY POTASSIUM TRANSPORT SYSTEM PROTEIN KUP"/>
    <property type="match status" value="1"/>
</dbReference>
<evidence type="ECO:0000313" key="16">
    <source>
        <dbReference type="Proteomes" id="UP000179076"/>
    </source>
</evidence>
<comment type="subcellular location">
    <subcellularLocation>
        <location evidence="12">Cell membrane</location>
        <topology evidence="12">Multi-pass membrane protein</topology>
    </subcellularLocation>
    <subcellularLocation>
        <location evidence="1">Membrane</location>
        <topology evidence="1">Multi-pass membrane protein</topology>
    </subcellularLocation>
</comment>
<feature type="transmembrane region" description="Helical" evidence="12">
    <location>
        <begin position="192"/>
        <end position="216"/>
    </location>
</feature>
<feature type="transmembrane region" description="Helical" evidence="12">
    <location>
        <begin position="384"/>
        <end position="408"/>
    </location>
</feature>
<feature type="transmembrane region" description="Helical" evidence="12">
    <location>
        <begin position="93"/>
        <end position="120"/>
    </location>
</feature>
<comment type="caution">
    <text evidence="15">The sequence shown here is derived from an EMBL/GenBank/DDBJ whole genome shotgun (WGS) entry which is preliminary data.</text>
</comment>
<keyword evidence="5 12" id="KW-0633">Potassium transport</keyword>
<dbReference type="AlphaFoldDB" id="A0A1F6VHT1"/>
<evidence type="ECO:0000256" key="11">
    <source>
        <dbReference type="ARBA" id="ARBA00023136"/>
    </source>
</evidence>
<evidence type="ECO:0000256" key="4">
    <source>
        <dbReference type="ARBA" id="ARBA00022475"/>
    </source>
</evidence>
<keyword evidence="7 12" id="KW-0769">Symport</keyword>
<proteinExistence type="inferred from homology"/>
<keyword evidence="8 12" id="KW-0630">Potassium</keyword>
<dbReference type="GO" id="GO:0005886">
    <property type="term" value="C:plasma membrane"/>
    <property type="evidence" value="ECO:0007669"/>
    <property type="project" value="UniProtKB-SubCell"/>
</dbReference>
<dbReference type="GO" id="GO:0015293">
    <property type="term" value="F:symporter activity"/>
    <property type="evidence" value="ECO:0007669"/>
    <property type="project" value="UniProtKB-UniRule"/>
</dbReference>
<dbReference type="InterPro" id="IPR053951">
    <property type="entry name" value="K_trans_N"/>
</dbReference>
<dbReference type="InterPro" id="IPR023051">
    <property type="entry name" value="Kup"/>
</dbReference>
<feature type="domain" description="K+ potassium transporter C-terminal" evidence="14">
    <location>
        <begin position="465"/>
        <end position="615"/>
    </location>
</feature>
<keyword evidence="9 12" id="KW-1133">Transmembrane helix</keyword>
<feature type="transmembrane region" description="Helical" evidence="12">
    <location>
        <begin position="328"/>
        <end position="349"/>
    </location>
</feature>
<accession>A0A1F6VHT1</accession>
<dbReference type="GO" id="GO:0015079">
    <property type="term" value="F:potassium ion transmembrane transporter activity"/>
    <property type="evidence" value="ECO:0007669"/>
    <property type="project" value="UniProtKB-UniRule"/>
</dbReference>
<comment type="function">
    <text evidence="12">Transport of potassium into the cell. Likely operates as a K(+):H(+) symporter.</text>
</comment>
<protein>
    <recommendedName>
        <fullName evidence="12">Probable potassium transport system protein Kup</fullName>
    </recommendedName>
</protein>
<evidence type="ECO:0000256" key="3">
    <source>
        <dbReference type="ARBA" id="ARBA00022448"/>
    </source>
</evidence>
<dbReference type="HAMAP" id="MF_01522">
    <property type="entry name" value="Kup"/>
    <property type="match status" value="1"/>
</dbReference>
<dbReference type="Pfam" id="PF02705">
    <property type="entry name" value="K_trans"/>
    <property type="match status" value="1"/>
</dbReference>
<dbReference type="Proteomes" id="UP000179076">
    <property type="component" value="Unassembled WGS sequence"/>
</dbReference>